<dbReference type="AlphaFoldDB" id="A0A498CGD2"/>
<organism evidence="1 2">
    <name type="scientific">Stenotrophomonas rhizophila</name>
    <dbReference type="NCBI Taxonomy" id="216778"/>
    <lineage>
        <taxon>Bacteria</taxon>
        <taxon>Pseudomonadati</taxon>
        <taxon>Pseudomonadota</taxon>
        <taxon>Gammaproteobacteria</taxon>
        <taxon>Lysobacterales</taxon>
        <taxon>Lysobacteraceae</taxon>
        <taxon>Stenotrophomonas</taxon>
    </lineage>
</organism>
<accession>A0A498CGD2</accession>
<dbReference type="EMBL" id="RCDC01000004">
    <property type="protein sequence ID" value="RLK56261.1"/>
    <property type="molecule type" value="Genomic_DNA"/>
</dbReference>
<proteinExistence type="predicted"/>
<reference evidence="1 2" key="1">
    <citation type="submission" date="2018-10" db="EMBL/GenBank/DDBJ databases">
        <title>Comparative analysis of microorganisms from saline springs in Andes Mountain Range, Colombia.</title>
        <authorList>
            <person name="Rubin E."/>
        </authorList>
    </citation>
    <scope>NUCLEOTIDE SEQUENCE [LARGE SCALE GENOMIC DNA]</scope>
    <source>
        <strain evidence="1 2">USBA GBX 843</strain>
    </source>
</reference>
<dbReference type="Proteomes" id="UP000274786">
    <property type="component" value="Unassembled WGS sequence"/>
</dbReference>
<comment type="caution">
    <text evidence="1">The sequence shown here is derived from an EMBL/GenBank/DDBJ whole genome shotgun (WGS) entry which is preliminary data.</text>
</comment>
<evidence type="ECO:0000313" key="2">
    <source>
        <dbReference type="Proteomes" id="UP000274786"/>
    </source>
</evidence>
<sequence length="75" mass="8124">MQQCIIVRMNPSDAIAILLAGGMTEQAIAAELNVNQTTVNRIRRSVVTPSYETGKALIDLAATEIRKAARRKKAA</sequence>
<name>A0A498CGD2_9GAMM</name>
<evidence type="ECO:0000313" key="1">
    <source>
        <dbReference type="EMBL" id="RLK56261.1"/>
    </source>
</evidence>
<protein>
    <submittedName>
        <fullName evidence="1">Uncharacterized protein</fullName>
    </submittedName>
</protein>
<gene>
    <name evidence="1" type="ORF">BCL79_0645</name>
</gene>